<evidence type="ECO:0000313" key="2">
    <source>
        <dbReference type="EMBL" id="KAJ7963599.1"/>
    </source>
</evidence>
<comment type="caution">
    <text evidence="2">The sequence shown here is derived from an EMBL/GenBank/DDBJ whole genome shotgun (WGS) entry which is preliminary data.</text>
</comment>
<accession>A0AAD7PQP4</accession>
<organism evidence="2 3">
    <name type="scientific">Quillaja saponaria</name>
    <name type="common">Soap bark tree</name>
    <dbReference type="NCBI Taxonomy" id="32244"/>
    <lineage>
        <taxon>Eukaryota</taxon>
        <taxon>Viridiplantae</taxon>
        <taxon>Streptophyta</taxon>
        <taxon>Embryophyta</taxon>
        <taxon>Tracheophyta</taxon>
        <taxon>Spermatophyta</taxon>
        <taxon>Magnoliopsida</taxon>
        <taxon>eudicotyledons</taxon>
        <taxon>Gunneridae</taxon>
        <taxon>Pentapetalae</taxon>
        <taxon>rosids</taxon>
        <taxon>fabids</taxon>
        <taxon>Fabales</taxon>
        <taxon>Quillajaceae</taxon>
        <taxon>Quillaja</taxon>
    </lineage>
</organism>
<evidence type="ECO:0000259" key="1">
    <source>
        <dbReference type="Pfam" id="PF00650"/>
    </source>
</evidence>
<dbReference type="Proteomes" id="UP001163823">
    <property type="component" value="Chromosome 6"/>
</dbReference>
<dbReference type="Gene3D" id="3.40.525.10">
    <property type="entry name" value="CRAL-TRIO lipid binding domain"/>
    <property type="match status" value="2"/>
</dbReference>
<dbReference type="InterPro" id="IPR001251">
    <property type="entry name" value="CRAL-TRIO_dom"/>
</dbReference>
<dbReference type="SUPFAM" id="SSF52087">
    <property type="entry name" value="CRAL/TRIO domain"/>
    <property type="match status" value="1"/>
</dbReference>
<dbReference type="KEGG" id="qsa:O6P43_013530"/>
<dbReference type="Pfam" id="PF00650">
    <property type="entry name" value="CRAL_TRIO"/>
    <property type="match status" value="1"/>
</dbReference>
<dbReference type="InterPro" id="IPR036273">
    <property type="entry name" value="CRAL/TRIO_N_dom_sf"/>
</dbReference>
<dbReference type="PANTHER" id="PTHR46226:SF5">
    <property type="entry name" value="PHOSPHATIDYLINOSITOL_PHOSPHATIDYLCHOLINE TRANSFER PROTEIN SFH2"/>
    <property type="match status" value="1"/>
</dbReference>
<name>A0AAD7PQP4_QUISA</name>
<dbReference type="EMBL" id="JARAOO010000006">
    <property type="protein sequence ID" value="KAJ7963599.1"/>
    <property type="molecule type" value="Genomic_DNA"/>
</dbReference>
<evidence type="ECO:0000313" key="3">
    <source>
        <dbReference type="Proteomes" id="UP001163823"/>
    </source>
</evidence>
<dbReference type="AlphaFoldDB" id="A0AAD7PQP4"/>
<protein>
    <submittedName>
        <fullName evidence="2">Phosphatidylinositol/phosphatidylcholine transfer protein</fullName>
    </submittedName>
</protein>
<reference evidence="2" key="1">
    <citation type="journal article" date="2023" name="Science">
        <title>Elucidation of the pathway for biosynthesis of saponin adjuvants from the soapbark tree.</title>
        <authorList>
            <person name="Reed J."/>
            <person name="Orme A."/>
            <person name="El-Demerdash A."/>
            <person name="Owen C."/>
            <person name="Martin L.B.B."/>
            <person name="Misra R.C."/>
            <person name="Kikuchi S."/>
            <person name="Rejzek M."/>
            <person name="Martin A.C."/>
            <person name="Harkess A."/>
            <person name="Leebens-Mack J."/>
            <person name="Louveau T."/>
            <person name="Stephenson M.J."/>
            <person name="Osbourn A."/>
        </authorList>
    </citation>
    <scope>NUCLEOTIDE SEQUENCE</scope>
    <source>
        <strain evidence="2">S10</strain>
    </source>
</reference>
<dbReference type="InterPro" id="IPR036865">
    <property type="entry name" value="CRAL-TRIO_dom_sf"/>
</dbReference>
<feature type="domain" description="CRAL-TRIO" evidence="1">
    <location>
        <begin position="110"/>
        <end position="160"/>
    </location>
</feature>
<gene>
    <name evidence="2" type="ORF">O6P43_013530</name>
</gene>
<proteinExistence type="predicted"/>
<dbReference type="SUPFAM" id="SSF46938">
    <property type="entry name" value="CRAL/TRIO N-terminal domain"/>
    <property type="match status" value="1"/>
</dbReference>
<dbReference type="PANTHER" id="PTHR46226">
    <property type="entry name" value="CRAL-TRIO DOMAIN-CONTAINING PROTEIN"/>
    <property type="match status" value="1"/>
</dbReference>
<keyword evidence="3" id="KW-1185">Reference proteome</keyword>
<sequence length="189" mass="21570">MHQRYPTETRDWNVSKAYKMLVECLQWRIQNEVDNVLTKPMPADLYKAVRDSQLVGLSGYSKQCLLAIATGVGLSTFDKASRSCDIAVSNNESWTLYWLLCESIGYDWFKTFSTKPIEILTAISKIDALNYAEKTDTYHVVNSPYIFSACWKVARPLARKNEEESPGVARLWEVRVTEDNGLCIPPTFL</sequence>